<keyword evidence="2" id="KW-1185">Reference proteome</keyword>
<accession>A0A9W9HXF8</accession>
<reference evidence="1" key="2">
    <citation type="journal article" date="2023" name="IMA Fungus">
        <title>Comparative genomic study of the Penicillium genus elucidates a diverse pangenome and 15 lateral gene transfer events.</title>
        <authorList>
            <person name="Petersen C."/>
            <person name="Sorensen T."/>
            <person name="Nielsen M.R."/>
            <person name="Sondergaard T.E."/>
            <person name="Sorensen J.L."/>
            <person name="Fitzpatrick D.A."/>
            <person name="Frisvad J.C."/>
            <person name="Nielsen K.L."/>
        </authorList>
    </citation>
    <scope>NUCLEOTIDE SEQUENCE</scope>
    <source>
        <strain evidence="1">IBT 26290</strain>
    </source>
</reference>
<organism evidence="1 2">
    <name type="scientific">Penicillium canariense</name>
    <dbReference type="NCBI Taxonomy" id="189055"/>
    <lineage>
        <taxon>Eukaryota</taxon>
        <taxon>Fungi</taxon>
        <taxon>Dikarya</taxon>
        <taxon>Ascomycota</taxon>
        <taxon>Pezizomycotina</taxon>
        <taxon>Eurotiomycetes</taxon>
        <taxon>Eurotiomycetidae</taxon>
        <taxon>Eurotiales</taxon>
        <taxon>Aspergillaceae</taxon>
        <taxon>Penicillium</taxon>
    </lineage>
</organism>
<reference evidence="1" key="1">
    <citation type="submission" date="2022-11" db="EMBL/GenBank/DDBJ databases">
        <authorList>
            <person name="Petersen C."/>
        </authorList>
    </citation>
    <scope>NUCLEOTIDE SEQUENCE</scope>
    <source>
        <strain evidence="1">IBT 26290</strain>
    </source>
</reference>
<protein>
    <submittedName>
        <fullName evidence="1">Uncharacterized protein</fullName>
    </submittedName>
</protein>
<dbReference type="Proteomes" id="UP001149163">
    <property type="component" value="Unassembled WGS sequence"/>
</dbReference>
<evidence type="ECO:0000313" key="2">
    <source>
        <dbReference type="Proteomes" id="UP001149163"/>
    </source>
</evidence>
<dbReference type="AlphaFoldDB" id="A0A9W9HXF8"/>
<evidence type="ECO:0000313" key="1">
    <source>
        <dbReference type="EMBL" id="KAJ5160792.1"/>
    </source>
</evidence>
<dbReference type="GeneID" id="81429096"/>
<sequence length="286" mass="31012">MDAPSLASLVKSWLTIALLVRLLQSPYLVLGLCVGLIVLLVSSLWEDPSDEILYGRWPLVGTKRLDLFNRKAKARFSEAACALLGDGFAVRRWMFGCGTISIHEPISHSRGKQGTAVFQVMATSSPLIVLHPKYVDEIKGHPYLEFETASKKVGRIIFPVVEDGVLKKTSLLKLKLLDSVMAQSQQVNPASISALNSRSHPPIPKHGYGIVTGPCLCTLHPHAPASMNRVATREILLSESAPSPRGAPIPVSAYIDDETILTPPHTMAFVSTRSGRSPATSTGTSW</sequence>
<gene>
    <name evidence="1" type="ORF">N7482_007796</name>
</gene>
<dbReference type="OrthoDB" id="10279513at2759"/>
<comment type="caution">
    <text evidence="1">The sequence shown here is derived from an EMBL/GenBank/DDBJ whole genome shotgun (WGS) entry which is preliminary data.</text>
</comment>
<dbReference type="RefSeq" id="XP_056542349.1">
    <property type="nucleotide sequence ID" value="XM_056689920.1"/>
</dbReference>
<dbReference type="EMBL" id="JAPQKN010000004">
    <property type="protein sequence ID" value="KAJ5160792.1"/>
    <property type="molecule type" value="Genomic_DNA"/>
</dbReference>
<proteinExistence type="predicted"/>
<name>A0A9W9HXF8_9EURO</name>